<sequence>MTSILVVHSKGSDFFPDIEIITNDDIKLVVGYKTTPECLPEKFVSHHAKADTVQATATFSLKDIIKTLLIESY</sequence>
<evidence type="ECO:0000313" key="2">
    <source>
        <dbReference type="Proteomes" id="UP000199138"/>
    </source>
</evidence>
<proteinExistence type="predicted"/>
<organism evidence="1 2">
    <name type="scientific">Pustulibacterium marinum</name>
    <dbReference type="NCBI Taxonomy" id="1224947"/>
    <lineage>
        <taxon>Bacteria</taxon>
        <taxon>Pseudomonadati</taxon>
        <taxon>Bacteroidota</taxon>
        <taxon>Flavobacteriia</taxon>
        <taxon>Flavobacteriales</taxon>
        <taxon>Flavobacteriaceae</taxon>
        <taxon>Pustulibacterium</taxon>
    </lineage>
</organism>
<accession>A0A1I7IWG5</accession>
<dbReference type="STRING" id="1224947.SAMN05216480_12335"/>
<evidence type="ECO:0000313" key="1">
    <source>
        <dbReference type="EMBL" id="SFU77263.1"/>
    </source>
</evidence>
<name>A0A1I7IWG5_9FLAO</name>
<keyword evidence="2" id="KW-1185">Reference proteome</keyword>
<reference evidence="2" key="1">
    <citation type="submission" date="2016-10" db="EMBL/GenBank/DDBJ databases">
        <authorList>
            <person name="Varghese N."/>
            <person name="Submissions S."/>
        </authorList>
    </citation>
    <scope>NUCLEOTIDE SEQUENCE [LARGE SCALE GENOMIC DNA]</scope>
    <source>
        <strain evidence="2">CGMCC 1.12333</strain>
    </source>
</reference>
<gene>
    <name evidence="1" type="ORF">SAMN05216480_12335</name>
</gene>
<dbReference type="AlphaFoldDB" id="A0A1I7IWG5"/>
<dbReference type="Proteomes" id="UP000199138">
    <property type="component" value="Unassembled WGS sequence"/>
</dbReference>
<dbReference type="EMBL" id="FPBK01000023">
    <property type="protein sequence ID" value="SFU77263.1"/>
    <property type="molecule type" value="Genomic_DNA"/>
</dbReference>
<dbReference type="RefSeq" id="WP_093026576.1">
    <property type="nucleotide sequence ID" value="NZ_FPBK01000023.1"/>
</dbReference>
<protein>
    <submittedName>
        <fullName evidence="1">Uncharacterized protein</fullName>
    </submittedName>
</protein>